<accession>A0A401QY75</accession>
<evidence type="ECO:0000313" key="1">
    <source>
        <dbReference type="EMBL" id="GCB90326.1"/>
    </source>
</evidence>
<reference evidence="1 2" key="1">
    <citation type="journal article" date="2019" name="Microbiol. Resour. Announc.">
        <title>Draft Genome Sequence of the Most Traditional epsilon-Poly-l-Lysine Producer, Streptomyces albulus NBRC14147.</title>
        <authorList>
            <person name="Yamanaka K."/>
            <person name="Hamano Y."/>
        </authorList>
    </citation>
    <scope>NUCLEOTIDE SEQUENCE [LARGE SCALE GENOMIC DNA]</scope>
    <source>
        <strain evidence="1 2">NBRC 14147</strain>
    </source>
</reference>
<organism evidence="1 2">
    <name type="scientific">Streptomyces noursei</name>
    <name type="common">Streptomyces albulus</name>
    <dbReference type="NCBI Taxonomy" id="1971"/>
    <lineage>
        <taxon>Bacteria</taxon>
        <taxon>Bacillati</taxon>
        <taxon>Actinomycetota</taxon>
        <taxon>Actinomycetes</taxon>
        <taxon>Kitasatosporales</taxon>
        <taxon>Streptomycetaceae</taxon>
        <taxon>Streptomyces</taxon>
    </lineage>
</organism>
<dbReference type="AlphaFoldDB" id="A0A401QY75"/>
<protein>
    <submittedName>
        <fullName evidence="1">Uncharacterized protein</fullName>
    </submittedName>
</protein>
<gene>
    <name evidence="1" type="ORF">SALB_03030</name>
</gene>
<comment type="caution">
    <text evidence="1">The sequence shown here is derived from an EMBL/GenBank/DDBJ whole genome shotgun (WGS) entry which is preliminary data.</text>
</comment>
<dbReference type="RefSeq" id="WP_124428125.1">
    <property type="nucleotide sequence ID" value="NZ_BHXC01000006.1"/>
</dbReference>
<dbReference type="Proteomes" id="UP000288351">
    <property type="component" value="Unassembled WGS sequence"/>
</dbReference>
<evidence type="ECO:0000313" key="2">
    <source>
        <dbReference type="Proteomes" id="UP000288351"/>
    </source>
</evidence>
<name>A0A401QY75_STRNR</name>
<sequence>MADREWVNPKYEEVIKYYVGQMRETATRRGIRGCNNCHGLRVIVVINPTTKEAFKAPCTACNPDGK</sequence>
<dbReference type="EMBL" id="BHXC01000006">
    <property type="protein sequence ID" value="GCB90326.1"/>
    <property type="molecule type" value="Genomic_DNA"/>
</dbReference>
<proteinExistence type="predicted"/>